<keyword evidence="4 6" id="KW-1133">Transmembrane helix</keyword>
<evidence type="ECO:0000256" key="2">
    <source>
        <dbReference type="ARBA" id="ARBA00022448"/>
    </source>
</evidence>
<name>A0ABV3TBA4_9GAMM</name>
<dbReference type="InterPro" id="IPR050495">
    <property type="entry name" value="ATG22/LtaA_families"/>
</dbReference>
<accession>A0ABV3TBA4</accession>
<gene>
    <name evidence="8" type="ORF">V6X73_04110</name>
</gene>
<evidence type="ECO:0000256" key="6">
    <source>
        <dbReference type="SAM" id="Phobius"/>
    </source>
</evidence>
<feature type="transmembrane region" description="Helical" evidence="6">
    <location>
        <begin position="279"/>
        <end position="300"/>
    </location>
</feature>
<evidence type="ECO:0000259" key="7">
    <source>
        <dbReference type="PROSITE" id="PS50850"/>
    </source>
</evidence>
<feature type="transmembrane region" description="Helical" evidence="6">
    <location>
        <begin position="116"/>
        <end position="143"/>
    </location>
</feature>
<evidence type="ECO:0000313" key="8">
    <source>
        <dbReference type="EMBL" id="MEX0468915.1"/>
    </source>
</evidence>
<feature type="transmembrane region" description="Helical" evidence="6">
    <location>
        <begin position="189"/>
        <end position="209"/>
    </location>
</feature>
<protein>
    <submittedName>
        <fullName evidence="8">MFS transporter</fullName>
    </submittedName>
</protein>
<feature type="transmembrane region" description="Helical" evidence="6">
    <location>
        <begin position="398"/>
        <end position="417"/>
    </location>
</feature>
<feature type="transmembrane region" description="Helical" evidence="6">
    <location>
        <begin position="63"/>
        <end position="80"/>
    </location>
</feature>
<evidence type="ECO:0000256" key="4">
    <source>
        <dbReference type="ARBA" id="ARBA00022989"/>
    </source>
</evidence>
<keyword evidence="9" id="KW-1185">Reference proteome</keyword>
<feature type="transmembrane region" description="Helical" evidence="6">
    <location>
        <begin position="155"/>
        <end position="177"/>
    </location>
</feature>
<feature type="transmembrane region" description="Helical" evidence="6">
    <location>
        <begin position="309"/>
        <end position="327"/>
    </location>
</feature>
<dbReference type="InterPro" id="IPR024671">
    <property type="entry name" value="Atg22-like"/>
</dbReference>
<feature type="transmembrane region" description="Helical" evidence="6">
    <location>
        <begin position="367"/>
        <end position="392"/>
    </location>
</feature>
<dbReference type="PANTHER" id="PTHR23519">
    <property type="entry name" value="AUTOPHAGY-RELATED PROTEIN 22"/>
    <property type="match status" value="1"/>
</dbReference>
<keyword evidence="3 6" id="KW-0812">Transmembrane</keyword>
<dbReference type="Pfam" id="PF11700">
    <property type="entry name" value="ATG22"/>
    <property type="match status" value="2"/>
</dbReference>
<proteinExistence type="predicted"/>
<organism evidence="8 9">
    <name type="scientific">Spiribacter pallidus</name>
    <dbReference type="NCBI Taxonomy" id="1987936"/>
    <lineage>
        <taxon>Bacteria</taxon>
        <taxon>Pseudomonadati</taxon>
        <taxon>Pseudomonadota</taxon>
        <taxon>Gammaproteobacteria</taxon>
        <taxon>Chromatiales</taxon>
        <taxon>Ectothiorhodospiraceae</taxon>
        <taxon>Spiribacter</taxon>
    </lineage>
</organism>
<evidence type="ECO:0000256" key="1">
    <source>
        <dbReference type="ARBA" id="ARBA00004127"/>
    </source>
</evidence>
<dbReference type="InterPro" id="IPR036259">
    <property type="entry name" value="MFS_trans_sf"/>
</dbReference>
<reference evidence="8 9" key="1">
    <citation type="submission" date="2024-02" db="EMBL/GenBank/DDBJ databases">
        <title>New especies of Spiribacter isolated from saline water.</title>
        <authorList>
            <person name="Leon M.J."/>
            <person name="De La Haba R."/>
            <person name="Sanchez-Porro C."/>
            <person name="Ventosa A."/>
        </authorList>
    </citation>
    <scope>NUCLEOTIDE SEQUENCE [LARGE SCALE GENOMIC DNA]</scope>
    <source>
        <strain evidence="9">ag22IC6-390</strain>
    </source>
</reference>
<evidence type="ECO:0000256" key="3">
    <source>
        <dbReference type="ARBA" id="ARBA00022692"/>
    </source>
</evidence>
<comment type="subcellular location">
    <subcellularLocation>
        <location evidence="1">Endomembrane system</location>
        <topology evidence="1">Multi-pass membrane protein</topology>
    </subcellularLocation>
</comment>
<feature type="transmembrane region" description="Helical" evidence="6">
    <location>
        <begin position="21"/>
        <end position="43"/>
    </location>
</feature>
<dbReference type="RefSeq" id="WP_367958867.1">
    <property type="nucleotide sequence ID" value="NZ_JBAKFK010000002.1"/>
</dbReference>
<dbReference type="InterPro" id="IPR020846">
    <property type="entry name" value="MFS_dom"/>
</dbReference>
<dbReference type="EMBL" id="JBAKFM010000002">
    <property type="protein sequence ID" value="MEX0468915.1"/>
    <property type="molecule type" value="Genomic_DNA"/>
</dbReference>
<dbReference type="SUPFAM" id="SSF103473">
    <property type="entry name" value="MFS general substrate transporter"/>
    <property type="match status" value="1"/>
</dbReference>
<sequence length="424" mass="44907">MTPMAGVASPARPSRRVVWSWALYDWANSAFATVVLAGFFPILFQDYWSSAAAPATANLRLGWANGLASLLIVLLAPLAGAMADRGGWRKRALLFFAWSAAALTALLALVPGGDWLVAATLFVLATVGFMAANLFYDALLVGIAPRRQWHSLSGLGFGLGYLGGGLLYLGCVIAVLQPARFGLAGPLEAALAGLMATAVWWAVFALPLARYVPEPPATGGGASLGGGLRQIGSTLRHLRAYRPVVVFLLAYWLYIDGVGTTIRMAVAYGRALGFEQNDLIVALLITQFVGFPAAIAMGALGERIGARPGILLGLGVYILIAVWGAFIQAPWEFYCIAALVGLAQGGVQALSRSLYARLIPPERAAEFFGFYNLLGKFAALIGPPAFGFLGVWLGDVRYSMLALIVLFTAGGLILWRVDLRGAEA</sequence>
<feature type="transmembrane region" description="Helical" evidence="6">
    <location>
        <begin position="92"/>
        <end position="110"/>
    </location>
</feature>
<comment type="caution">
    <text evidence="8">The sequence shown here is derived from an EMBL/GenBank/DDBJ whole genome shotgun (WGS) entry which is preliminary data.</text>
</comment>
<feature type="domain" description="Major facilitator superfamily (MFS) profile" evidence="7">
    <location>
        <begin position="243"/>
        <end position="424"/>
    </location>
</feature>
<keyword evidence="2" id="KW-0813">Transport</keyword>
<dbReference type="Proteomes" id="UP001556709">
    <property type="component" value="Unassembled WGS sequence"/>
</dbReference>
<feature type="transmembrane region" description="Helical" evidence="6">
    <location>
        <begin position="244"/>
        <end position="267"/>
    </location>
</feature>
<feature type="transmembrane region" description="Helical" evidence="6">
    <location>
        <begin position="333"/>
        <end position="355"/>
    </location>
</feature>
<dbReference type="Gene3D" id="1.20.1250.20">
    <property type="entry name" value="MFS general substrate transporter like domains"/>
    <property type="match status" value="2"/>
</dbReference>
<keyword evidence="5 6" id="KW-0472">Membrane</keyword>
<evidence type="ECO:0000256" key="5">
    <source>
        <dbReference type="ARBA" id="ARBA00023136"/>
    </source>
</evidence>
<evidence type="ECO:0000313" key="9">
    <source>
        <dbReference type="Proteomes" id="UP001556709"/>
    </source>
</evidence>
<dbReference type="PANTHER" id="PTHR23519:SF1">
    <property type="entry name" value="AUTOPHAGY-RELATED PROTEIN 22"/>
    <property type="match status" value="1"/>
</dbReference>
<dbReference type="PROSITE" id="PS50850">
    <property type="entry name" value="MFS"/>
    <property type="match status" value="1"/>
</dbReference>